<reference evidence="3 4" key="1">
    <citation type="submission" date="2019-03" db="EMBL/GenBank/DDBJ databases">
        <title>Genomic Encyclopedia of Type Strains, Phase IV (KMG-IV): sequencing the most valuable type-strain genomes for metagenomic binning, comparative biology and taxonomic classification.</title>
        <authorList>
            <person name="Goeker M."/>
        </authorList>
    </citation>
    <scope>NUCLEOTIDE SEQUENCE [LARGE SCALE GENOMIC DNA]</scope>
    <source>
        <strain evidence="3 4">DSM 23344</strain>
    </source>
</reference>
<feature type="compositionally biased region" description="Polar residues" evidence="1">
    <location>
        <begin position="281"/>
        <end position="295"/>
    </location>
</feature>
<keyword evidence="4" id="KW-1185">Reference proteome</keyword>
<dbReference type="EMBL" id="SLWX01000003">
    <property type="protein sequence ID" value="TCO77191.1"/>
    <property type="molecule type" value="Genomic_DNA"/>
</dbReference>
<gene>
    <name evidence="3" type="ORF">EV688_103206</name>
</gene>
<dbReference type="Proteomes" id="UP000294980">
    <property type="component" value="Unassembled WGS sequence"/>
</dbReference>
<dbReference type="Pfam" id="PF12291">
    <property type="entry name" value="DUF3623"/>
    <property type="match status" value="1"/>
</dbReference>
<protein>
    <submittedName>
        <fullName evidence="3">Putative photosynthetic complex assembly protein 2</fullName>
    </submittedName>
</protein>
<dbReference type="InterPro" id="IPR017496">
    <property type="entry name" value="Photo_alph_chp2"/>
</dbReference>
<accession>A0A4R2KS95</accession>
<keyword evidence="2" id="KW-0472">Membrane</keyword>
<evidence type="ECO:0000313" key="3">
    <source>
        <dbReference type="EMBL" id="TCO77191.1"/>
    </source>
</evidence>
<name>A0A4R2KS95_9GAMM</name>
<feature type="transmembrane region" description="Helical" evidence="2">
    <location>
        <begin position="61"/>
        <end position="86"/>
    </location>
</feature>
<feature type="transmembrane region" description="Helical" evidence="2">
    <location>
        <begin position="34"/>
        <end position="55"/>
    </location>
</feature>
<feature type="transmembrane region" description="Helical" evidence="2">
    <location>
        <begin position="183"/>
        <end position="203"/>
    </location>
</feature>
<feature type="transmembrane region" description="Helical" evidence="2">
    <location>
        <begin position="215"/>
        <end position="236"/>
    </location>
</feature>
<dbReference type="AlphaFoldDB" id="A0A4R2KS95"/>
<dbReference type="OrthoDB" id="152369at2"/>
<sequence length="295" mass="31747">MSSYLLAVSISLLGWWLSTGIILYLNLLPSRSHAWSVGGFALLALASLALLPGIAGQHSQSAAIAGFAVALTVWGALEISYLMGFLTGNNSQPCPAGINGWQRFRLAVATSIHHELAVIACGIAIIALSWEAPNQVAAGTYLTLWLMRWSAKLNLYLGVSNFNEHWLPERNRYLVSYMRTRAMNWLFPFSVGLATIAATLLALEASGADNAVDRLAASLVCTLLALAILEHWFLVLPVRDSALWQWAITAADRVRARTSQRTTARKPPACKVAAMPGAKAATNTTSGQGTRSPAF</sequence>
<keyword evidence="2" id="KW-1133">Transmembrane helix</keyword>
<comment type="caution">
    <text evidence="3">The sequence shown here is derived from an EMBL/GenBank/DDBJ whole genome shotgun (WGS) entry which is preliminary data.</text>
</comment>
<dbReference type="NCBIfam" id="TIGR03055">
    <property type="entry name" value="photo_alph_chp2"/>
    <property type="match status" value="1"/>
</dbReference>
<evidence type="ECO:0000313" key="4">
    <source>
        <dbReference type="Proteomes" id="UP000294980"/>
    </source>
</evidence>
<feature type="transmembrane region" description="Helical" evidence="2">
    <location>
        <begin position="6"/>
        <end position="27"/>
    </location>
</feature>
<evidence type="ECO:0000256" key="2">
    <source>
        <dbReference type="SAM" id="Phobius"/>
    </source>
</evidence>
<keyword evidence="2" id="KW-0812">Transmembrane</keyword>
<dbReference type="RefSeq" id="WP_117317178.1">
    <property type="nucleotide sequence ID" value="NZ_QQSW01000008.1"/>
</dbReference>
<proteinExistence type="predicted"/>
<evidence type="ECO:0000256" key="1">
    <source>
        <dbReference type="SAM" id="MobiDB-lite"/>
    </source>
</evidence>
<feature type="region of interest" description="Disordered" evidence="1">
    <location>
        <begin position="275"/>
        <end position="295"/>
    </location>
</feature>
<organism evidence="3 4">
    <name type="scientific">Chromatocurvus halotolerans</name>
    <dbReference type="NCBI Taxonomy" id="1132028"/>
    <lineage>
        <taxon>Bacteria</taxon>
        <taxon>Pseudomonadati</taxon>
        <taxon>Pseudomonadota</taxon>
        <taxon>Gammaproteobacteria</taxon>
        <taxon>Cellvibrionales</taxon>
        <taxon>Halieaceae</taxon>
        <taxon>Chromatocurvus</taxon>
    </lineage>
</organism>